<evidence type="ECO:0000313" key="1">
    <source>
        <dbReference type="EMBL" id="MEQ2308783.1"/>
    </source>
</evidence>
<keyword evidence="2" id="KW-1185">Reference proteome</keyword>
<dbReference type="Proteomes" id="UP001469553">
    <property type="component" value="Unassembled WGS sequence"/>
</dbReference>
<reference evidence="1 2" key="1">
    <citation type="submission" date="2021-06" db="EMBL/GenBank/DDBJ databases">
        <authorList>
            <person name="Palmer J.M."/>
        </authorList>
    </citation>
    <scope>NUCLEOTIDE SEQUENCE [LARGE SCALE GENOMIC DNA]</scope>
    <source>
        <strain evidence="1 2">AS_MEX2019</strain>
        <tissue evidence="1">Muscle</tissue>
    </source>
</reference>
<evidence type="ECO:0000313" key="2">
    <source>
        <dbReference type="Proteomes" id="UP001469553"/>
    </source>
</evidence>
<name>A0ABV0ZR84_9TELE</name>
<accession>A0ABV0ZR84</accession>
<gene>
    <name evidence="1" type="ORF">AMECASPLE_031776</name>
</gene>
<dbReference type="EMBL" id="JAHRIP010069841">
    <property type="protein sequence ID" value="MEQ2308783.1"/>
    <property type="molecule type" value="Genomic_DNA"/>
</dbReference>
<protein>
    <submittedName>
        <fullName evidence="1">Uncharacterized protein</fullName>
    </submittedName>
</protein>
<proteinExistence type="predicted"/>
<sequence>MRENGVQAGEGEDGATAFLVGFVDKPSLCGNGIRACWLGEVPRWFQSDLVTGGLRRVCCQHFSAGVLSISGDPGIWIRSFLGFFDFVFKFQDIYLVLSPDWWWSAPSS</sequence>
<organism evidence="1 2">
    <name type="scientific">Ameca splendens</name>
    <dbReference type="NCBI Taxonomy" id="208324"/>
    <lineage>
        <taxon>Eukaryota</taxon>
        <taxon>Metazoa</taxon>
        <taxon>Chordata</taxon>
        <taxon>Craniata</taxon>
        <taxon>Vertebrata</taxon>
        <taxon>Euteleostomi</taxon>
        <taxon>Actinopterygii</taxon>
        <taxon>Neopterygii</taxon>
        <taxon>Teleostei</taxon>
        <taxon>Neoteleostei</taxon>
        <taxon>Acanthomorphata</taxon>
        <taxon>Ovalentaria</taxon>
        <taxon>Atherinomorphae</taxon>
        <taxon>Cyprinodontiformes</taxon>
        <taxon>Goodeidae</taxon>
        <taxon>Ameca</taxon>
    </lineage>
</organism>
<comment type="caution">
    <text evidence="1">The sequence shown here is derived from an EMBL/GenBank/DDBJ whole genome shotgun (WGS) entry which is preliminary data.</text>
</comment>